<gene>
    <name evidence="1" type="ORF">HMPREF0673_01769</name>
</gene>
<accession>G6AYQ9</accession>
<name>G6AYQ9_9BACT</name>
<proteinExistence type="predicted"/>
<dbReference type="AlphaFoldDB" id="G6AYQ9"/>
<dbReference type="EMBL" id="AFZZ01000157">
    <property type="protein sequence ID" value="EHJ39063.1"/>
    <property type="molecule type" value="Genomic_DNA"/>
</dbReference>
<organism evidence="1 2">
    <name type="scientific">Leyella stercorea DSM 18206</name>
    <dbReference type="NCBI Taxonomy" id="1002367"/>
    <lineage>
        <taxon>Bacteria</taxon>
        <taxon>Pseudomonadati</taxon>
        <taxon>Bacteroidota</taxon>
        <taxon>Bacteroidia</taxon>
        <taxon>Bacteroidales</taxon>
        <taxon>Prevotellaceae</taxon>
        <taxon>Leyella</taxon>
    </lineage>
</organism>
<evidence type="ECO:0000313" key="1">
    <source>
        <dbReference type="EMBL" id="EHJ39063.1"/>
    </source>
</evidence>
<reference evidence="1 2" key="1">
    <citation type="submission" date="2011-08" db="EMBL/GenBank/DDBJ databases">
        <authorList>
            <person name="Weinstock G."/>
            <person name="Sodergren E."/>
            <person name="Clifton S."/>
            <person name="Fulton L."/>
            <person name="Fulton B."/>
            <person name="Courtney L."/>
            <person name="Fronick C."/>
            <person name="Harrison M."/>
            <person name="Strong C."/>
            <person name="Farmer C."/>
            <person name="Delahaunty K."/>
            <person name="Markovic C."/>
            <person name="Hall O."/>
            <person name="Minx P."/>
            <person name="Tomlinson C."/>
            <person name="Mitreva M."/>
            <person name="Hou S."/>
            <person name="Chen J."/>
            <person name="Wollam A."/>
            <person name="Pepin K.H."/>
            <person name="Johnson M."/>
            <person name="Bhonagiri V."/>
            <person name="Zhang X."/>
            <person name="Suruliraj S."/>
            <person name="Warren W."/>
            <person name="Chinwalla A."/>
            <person name="Mardis E.R."/>
            <person name="Wilson R.K."/>
        </authorList>
    </citation>
    <scope>NUCLEOTIDE SEQUENCE [LARGE SCALE GENOMIC DNA]</scope>
    <source>
        <strain evidence="1 2">DSM 18206</strain>
    </source>
</reference>
<dbReference type="Proteomes" id="UP000004407">
    <property type="component" value="Unassembled WGS sequence"/>
</dbReference>
<evidence type="ECO:0000313" key="2">
    <source>
        <dbReference type="Proteomes" id="UP000004407"/>
    </source>
</evidence>
<comment type="caution">
    <text evidence="1">The sequence shown here is derived from an EMBL/GenBank/DDBJ whole genome shotgun (WGS) entry which is preliminary data.</text>
</comment>
<protein>
    <submittedName>
        <fullName evidence="1">Uncharacterized protein</fullName>
    </submittedName>
</protein>
<sequence>MQVKEQVFSSASVDADICAGRCGHLRRSMRITIAIQKIPQQGTFTT</sequence>
<dbReference type="HOGENOM" id="CLU_3187482_0_0_10"/>